<name>A0A2A5JL71_PSEO7</name>
<dbReference type="GO" id="GO:0070042">
    <property type="term" value="F:rRNA (uridine-N3-)-methyltransferase activity"/>
    <property type="evidence" value="ECO:0007669"/>
    <property type="project" value="InterPro"/>
</dbReference>
<dbReference type="OrthoDB" id="6116173at2"/>
<comment type="caution">
    <text evidence="2">The sequence shown here is derived from an EMBL/GenBank/DDBJ whole genome shotgun (WGS) entry which is preliminary data.</text>
</comment>
<dbReference type="AlphaFoldDB" id="A0A2A5JL71"/>
<dbReference type="InterPro" id="IPR019446">
    <property type="entry name" value="BMT5-like"/>
</dbReference>
<protein>
    <recommendedName>
        <fullName evidence="1">25S rRNA (uridine-N(3))-methyltransferase BMT5-like domain-containing protein</fullName>
    </recommendedName>
</protein>
<dbReference type="RefSeq" id="WP_099643609.1">
    <property type="nucleotide sequence ID" value="NZ_NKHF01000096.1"/>
</dbReference>
<accession>A0A2A5JL71</accession>
<dbReference type="Pfam" id="PF10354">
    <property type="entry name" value="BMT5-like"/>
    <property type="match status" value="1"/>
</dbReference>
<evidence type="ECO:0000313" key="3">
    <source>
        <dbReference type="Proteomes" id="UP000228621"/>
    </source>
</evidence>
<keyword evidence="3" id="KW-1185">Reference proteome</keyword>
<dbReference type="PANTHER" id="PTHR11538:SF26">
    <property type="entry name" value="FERREDOXIN-FOLD ANTICODON-BINDING DOMAIN-CONTAINING PROTEIN 1"/>
    <property type="match status" value="1"/>
</dbReference>
<dbReference type="PANTHER" id="PTHR11538">
    <property type="entry name" value="PHENYLALANYL-TRNA SYNTHETASE"/>
    <property type="match status" value="1"/>
</dbReference>
<gene>
    <name evidence="2" type="ORF">CEX98_19110</name>
</gene>
<dbReference type="GO" id="GO:0070475">
    <property type="term" value="P:rRNA base methylation"/>
    <property type="evidence" value="ECO:0007669"/>
    <property type="project" value="InterPro"/>
</dbReference>
<evidence type="ECO:0000259" key="1">
    <source>
        <dbReference type="Pfam" id="PF10354"/>
    </source>
</evidence>
<sequence>MILDKNWRILTVGDGDLSFSYSLAKHFKPATLIASVYDSEAELKLKYQDNAFDKLSDLGVRIVTQFDVTNLSCWQKIPLHAFDAVIFQFPLLPAFGSHQCFQQQTLSVNTLNRRLLRKFLINATSYALDPHGEQLGIITSKDVKPYTEWNIEESLVIGTAHHYLGQSTFDISQFPEYQIRNVDRDKHVKDTSGISYYWSINKQHAIIPQLILPRYLNADHCTMCRAGPFISDNDKKAHNKAKKHKNMQKHEYEWLDYLQRTNTK</sequence>
<organism evidence="2 3">
    <name type="scientific">Pseudoalteromonas piscicida</name>
    <dbReference type="NCBI Taxonomy" id="43662"/>
    <lineage>
        <taxon>Bacteria</taxon>
        <taxon>Pseudomonadati</taxon>
        <taxon>Pseudomonadota</taxon>
        <taxon>Gammaproteobacteria</taxon>
        <taxon>Alteromonadales</taxon>
        <taxon>Pseudoalteromonadaceae</taxon>
        <taxon>Pseudoalteromonas</taxon>
    </lineage>
</organism>
<dbReference type="EMBL" id="NKHF01000096">
    <property type="protein sequence ID" value="PCK30166.1"/>
    <property type="molecule type" value="Genomic_DNA"/>
</dbReference>
<reference evidence="3" key="1">
    <citation type="journal article" date="2019" name="Genome Announc.">
        <title>Draft Genome Sequence of Pseudoalteromonas piscicida Strain 36Y ROTHPW, an Hypersaline Seawater Isolate from the South Coast of Sonora, Mexico.</title>
        <authorList>
            <person name="Sanchez-Diaz R."/>
            <person name="Molina-Garza Z.J."/>
            <person name="Cruz-Suarez L.E."/>
            <person name="Selvin J."/>
            <person name="Kiran G.S."/>
            <person name="Ibarra-Gamez J.C."/>
            <person name="Gomez-Gil B."/>
            <person name="Galaviz-Silva L."/>
        </authorList>
    </citation>
    <scope>NUCLEOTIDE SEQUENCE [LARGE SCALE GENOMIC DNA]</scope>
    <source>
        <strain evidence="3">36Y_RITHPW</strain>
    </source>
</reference>
<dbReference type="GO" id="GO:0005737">
    <property type="term" value="C:cytoplasm"/>
    <property type="evidence" value="ECO:0007669"/>
    <property type="project" value="TreeGrafter"/>
</dbReference>
<feature type="domain" description="25S rRNA (uridine-N(3))-methyltransferase BMT5-like" evidence="1">
    <location>
        <begin position="10"/>
        <end position="180"/>
    </location>
</feature>
<proteinExistence type="predicted"/>
<evidence type="ECO:0000313" key="2">
    <source>
        <dbReference type="EMBL" id="PCK30166.1"/>
    </source>
</evidence>
<dbReference type="Proteomes" id="UP000228621">
    <property type="component" value="Unassembled WGS sequence"/>
</dbReference>